<comment type="caution">
    <text evidence="3">The sequence shown here is derived from an EMBL/GenBank/DDBJ whole genome shotgun (WGS) entry which is preliminary data.</text>
</comment>
<proteinExistence type="predicted"/>
<dbReference type="Pfam" id="PF00753">
    <property type="entry name" value="Lactamase_B"/>
    <property type="match status" value="1"/>
</dbReference>
<dbReference type="CDD" id="cd00158">
    <property type="entry name" value="RHOD"/>
    <property type="match status" value="2"/>
</dbReference>
<feature type="domain" description="Rhodanese" evidence="2">
    <location>
        <begin position="376"/>
        <end position="464"/>
    </location>
</feature>
<dbReference type="InterPro" id="IPR001279">
    <property type="entry name" value="Metallo-B-lactamas"/>
</dbReference>
<dbReference type="SMART" id="SM00849">
    <property type="entry name" value="Lactamase_B"/>
    <property type="match status" value="1"/>
</dbReference>
<dbReference type="SUPFAM" id="SSF52821">
    <property type="entry name" value="Rhodanese/Cell cycle control phosphatase"/>
    <property type="match status" value="2"/>
</dbReference>
<dbReference type="CDD" id="cd07724">
    <property type="entry name" value="POD-like_MBL-fold"/>
    <property type="match status" value="1"/>
</dbReference>
<evidence type="ECO:0000313" key="4">
    <source>
        <dbReference type="Proteomes" id="UP001317191"/>
    </source>
</evidence>
<dbReference type="SMART" id="SM00450">
    <property type="entry name" value="RHOD"/>
    <property type="match status" value="2"/>
</dbReference>
<dbReference type="SUPFAM" id="SSF56281">
    <property type="entry name" value="Metallo-hydrolase/oxidoreductase"/>
    <property type="match status" value="1"/>
</dbReference>
<dbReference type="InterPro" id="IPR001763">
    <property type="entry name" value="Rhodanese-like_dom"/>
</dbReference>
<name>A0ABT0TQN0_9FLAO</name>
<dbReference type="InterPro" id="IPR036873">
    <property type="entry name" value="Rhodanese-like_dom_sf"/>
</dbReference>
<dbReference type="RefSeq" id="WP_250593194.1">
    <property type="nucleotide sequence ID" value="NZ_JAMLJM010000009.1"/>
</dbReference>
<dbReference type="InterPro" id="IPR036866">
    <property type="entry name" value="RibonucZ/Hydroxyglut_hydro"/>
</dbReference>
<protein>
    <submittedName>
        <fullName evidence="3">MBL fold metallo-hydrolase</fullName>
    </submittedName>
</protein>
<evidence type="ECO:0000313" key="3">
    <source>
        <dbReference type="EMBL" id="MCL9809797.1"/>
    </source>
</evidence>
<dbReference type="PANTHER" id="PTHR43084:SF1">
    <property type="entry name" value="PERSULFIDE DIOXYGENASE ETHE1, MITOCHONDRIAL"/>
    <property type="match status" value="1"/>
</dbReference>
<sequence>MKIEQLYTKCLAEAAYYITSGNEAIVVDPLRETQPYLDRLERDGIRLKYIFETHFHADFVSGHVDLAQKTGATIVYGPTDMKPGFEAYIGHDNEVFHFGNAKVKLIHTPGHTLESSCFLLIDEKGDEQGLLTGDTLFIGDVGRPDLAQHVIADLTQDKLARMLYRSLRDKIMPLSDDLIIYPNHGAGSACGKNMSKETTDLLGIQKRTNYALNPNLSEDEFVEALLDGLTTPPAYFPKNVALNINGYESLDTILERGLQPIAITEFETLCEDPQILILDTRTPEEFSKGFIPNSLNIGLNGNFAPWVGELISDINQSVVLICNEGTEQEAVIRLSRIGYDNTIGFLEGGFNAWKANQKESNSIERIDASQLEDYLSKTSCPLFDIRKRNEHNAEHVLGAQNIPLNELKHQLDAFPKDIPFVLHCAGGYRSMMAASILQQNGYYNFKDVRDGFEGIKKTTLPLSQYVCPTSLL</sequence>
<evidence type="ECO:0000256" key="1">
    <source>
        <dbReference type="ARBA" id="ARBA00022723"/>
    </source>
</evidence>
<dbReference type="EMBL" id="JAMLJM010000009">
    <property type="protein sequence ID" value="MCL9809797.1"/>
    <property type="molecule type" value="Genomic_DNA"/>
</dbReference>
<dbReference type="Gene3D" id="3.40.250.10">
    <property type="entry name" value="Rhodanese-like domain"/>
    <property type="match status" value="2"/>
</dbReference>
<feature type="domain" description="Rhodanese" evidence="2">
    <location>
        <begin position="271"/>
        <end position="362"/>
    </location>
</feature>
<reference evidence="3 4" key="1">
    <citation type="submission" date="2022-05" db="EMBL/GenBank/DDBJ databases">
        <title>Flavobacterium sp., isolated from activated sludge.</title>
        <authorList>
            <person name="Ran Q."/>
        </authorList>
    </citation>
    <scope>NUCLEOTIDE SEQUENCE [LARGE SCALE GENOMIC DNA]</scope>
    <source>
        <strain evidence="3 4">HXWNR70</strain>
    </source>
</reference>
<keyword evidence="1" id="KW-0479">Metal-binding</keyword>
<gene>
    <name evidence="3" type="ORF">NAT50_10550</name>
</gene>
<dbReference type="Pfam" id="PF00581">
    <property type="entry name" value="Rhodanese"/>
    <property type="match status" value="2"/>
</dbReference>
<dbReference type="Gene3D" id="3.60.15.10">
    <property type="entry name" value="Ribonuclease Z/Hydroxyacylglutathione hydrolase-like"/>
    <property type="match status" value="1"/>
</dbReference>
<accession>A0ABT0TQN0</accession>
<dbReference type="InterPro" id="IPR051682">
    <property type="entry name" value="Mito_Persulfide_Diox"/>
</dbReference>
<dbReference type="PANTHER" id="PTHR43084">
    <property type="entry name" value="PERSULFIDE DIOXYGENASE ETHE1"/>
    <property type="match status" value="1"/>
</dbReference>
<dbReference type="InterPro" id="IPR044528">
    <property type="entry name" value="POD-like_MBL-fold"/>
</dbReference>
<evidence type="ECO:0000259" key="2">
    <source>
        <dbReference type="PROSITE" id="PS50206"/>
    </source>
</evidence>
<organism evidence="3 4">
    <name type="scientific">Flavobacterium luminosum</name>
    <dbReference type="NCBI Taxonomy" id="2949086"/>
    <lineage>
        <taxon>Bacteria</taxon>
        <taxon>Pseudomonadati</taxon>
        <taxon>Bacteroidota</taxon>
        <taxon>Flavobacteriia</taxon>
        <taxon>Flavobacteriales</taxon>
        <taxon>Flavobacteriaceae</taxon>
        <taxon>Flavobacterium</taxon>
    </lineage>
</organism>
<keyword evidence="4" id="KW-1185">Reference proteome</keyword>
<dbReference type="Proteomes" id="UP001317191">
    <property type="component" value="Unassembled WGS sequence"/>
</dbReference>
<dbReference type="PROSITE" id="PS50206">
    <property type="entry name" value="RHODANESE_3"/>
    <property type="match status" value="2"/>
</dbReference>